<proteinExistence type="predicted"/>
<name>A0AAN8X2N1_HALRR</name>
<dbReference type="InterPro" id="IPR013783">
    <property type="entry name" value="Ig-like_fold"/>
</dbReference>
<keyword evidence="1" id="KW-0472">Membrane</keyword>
<comment type="caution">
    <text evidence="3">The sequence shown here is derived from an EMBL/GenBank/DDBJ whole genome shotgun (WGS) entry which is preliminary data.</text>
</comment>
<dbReference type="PROSITE" id="PS50835">
    <property type="entry name" value="IG_LIKE"/>
    <property type="match status" value="1"/>
</dbReference>
<evidence type="ECO:0000313" key="4">
    <source>
        <dbReference type="Proteomes" id="UP001381693"/>
    </source>
</evidence>
<gene>
    <name evidence="3" type="ORF">SK128_020375</name>
</gene>
<sequence>SNKMKSFVSHHRSYSEVKIVVIMKMLIFVLLHCLITLAYSQEIIFASPQVKQYDHWEHQYLTSLQASKMHTQLRESCEIVEKPLKKTDIYINVAAPRMSTIILPCIYCGYYSRQRKYWYKANFRWNNPWNTTLNKVENVTYYTRPLYSTETEKMYKKPDNVYRVVQRKDFALVIANLTALDAGLYSCFHRFKYDKMKGRLTYIVNLMSTYPGTTMGNYDKLRQFKRHLRNYNMDKFIKVNRFFNNTRFVPYIGLSSACRSCGGHPGFKANLVTSYLEHKDTVHPGAYHRALSKFSAGLHIRSTILRALNLPQALQDELRRLTEMEFSYFTPCMNSEPCPDYFAAPYTSAQTLPTVAYLKNRTKSMTEIKLIREFLITNAKLQCELESKEVAIWYRNRTGYGVNDTFQRLTSSLASNITKLQMKADKFVNDPRLEMVHKAFGLGQHKDIFSVSPVDTHDIQNVKSTDSGIYTCYGRNIEVNEDTLRKVYIVELISRQKQVDDALMQSRVFIVGLTEFGLFMLLHIFFVGRLVYFKGQMQKVYKDVLKKIKKKEEKERLDME</sequence>
<evidence type="ECO:0000256" key="1">
    <source>
        <dbReference type="SAM" id="Phobius"/>
    </source>
</evidence>
<dbReference type="Proteomes" id="UP001381693">
    <property type="component" value="Unassembled WGS sequence"/>
</dbReference>
<dbReference type="AlphaFoldDB" id="A0AAN8X2N1"/>
<organism evidence="3 4">
    <name type="scientific">Halocaridina rubra</name>
    <name type="common">Hawaiian red shrimp</name>
    <dbReference type="NCBI Taxonomy" id="373956"/>
    <lineage>
        <taxon>Eukaryota</taxon>
        <taxon>Metazoa</taxon>
        <taxon>Ecdysozoa</taxon>
        <taxon>Arthropoda</taxon>
        <taxon>Crustacea</taxon>
        <taxon>Multicrustacea</taxon>
        <taxon>Malacostraca</taxon>
        <taxon>Eumalacostraca</taxon>
        <taxon>Eucarida</taxon>
        <taxon>Decapoda</taxon>
        <taxon>Pleocyemata</taxon>
        <taxon>Caridea</taxon>
        <taxon>Atyoidea</taxon>
        <taxon>Atyidae</taxon>
        <taxon>Halocaridina</taxon>
    </lineage>
</organism>
<reference evidence="3 4" key="1">
    <citation type="submission" date="2023-11" db="EMBL/GenBank/DDBJ databases">
        <title>Halocaridina rubra genome assembly.</title>
        <authorList>
            <person name="Smith C."/>
        </authorList>
    </citation>
    <scope>NUCLEOTIDE SEQUENCE [LARGE SCALE GENOMIC DNA]</scope>
    <source>
        <strain evidence="3">EP-1</strain>
        <tissue evidence="3">Whole</tissue>
    </source>
</reference>
<evidence type="ECO:0000259" key="2">
    <source>
        <dbReference type="PROSITE" id="PS50835"/>
    </source>
</evidence>
<protein>
    <recommendedName>
        <fullName evidence="2">Ig-like domain-containing protein</fullName>
    </recommendedName>
</protein>
<accession>A0AAN8X2N1</accession>
<feature type="transmembrane region" description="Helical" evidence="1">
    <location>
        <begin position="508"/>
        <end position="532"/>
    </location>
</feature>
<feature type="non-terminal residue" evidence="3">
    <location>
        <position position="1"/>
    </location>
</feature>
<keyword evidence="4" id="KW-1185">Reference proteome</keyword>
<dbReference type="InterPro" id="IPR036179">
    <property type="entry name" value="Ig-like_dom_sf"/>
</dbReference>
<feature type="domain" description="Ig-like" evidence="2">
    <location>
        <begin position="83"/>
        <end position="187"/>
    </location>
</feature>
<dbReference type="SUPFAM" id="SSF48726">
    <property type="entry name" value="Immunoglobulin"/>
    <property type="match status" value="1"/>
</dbReference>
<keyword evidence="1" id="KW-0812">Transmembrane</keyword>
<dbReference type="Gene3D" id="2.60.40.10">
    <property type="entry name" value="Immunoglobulins"/>
    <property type="match status" value="1"/>
</dbReference>
<evidence type="ECO:0000313" key="3">
    <source>
        <dbReference type="EMBL" id="KAK7075041.1"/>
    </source>
</evidence>
<keyword evidence="1" id="KW-1133">Transmembrane helix</keyword>
<dbReference type="EMBL" id="JAXCGZ010011381">
    <property type="protein sequence ID" value="KAK7075041.1"/>
    <property type="molecule type" value="Genomic_DNA"/>
</dbReference>
<dbReference type="InterPro" id="IPR007110">
    <property type="entry name" value="Ig-like_dom"/>
</dbReference>